<evidence type="ECO:0000313" key="1">
    <source>
        <dbReference type="EMBL" id="PZP56785.1"/>
    </source>
</evidence>
<comment type="caution">
    <text evidence="1">The sequence shown here is derived from an EMBL/GenBank/DDBJ whole genome shotgun (WGS) entry which is preliminary data.</text>
</comment>
<proteinExistence type="predicted"/>
<reference evidence="1 2" key="1">
    <citation type="submission" date="2017-08" db="EMBL/GenBank/DDBJ databases">
        <title>Infants hospitalized years apart are colonized by the same room-sourced microbial strains.</title>
        <authorList>
            <person name="Brooks B."/>
            <person name="Olm M.R."/>
            <person name="Firek B.A."/>
            <person name="Baker R."/>
            <person name="Thomas B.C."/>
            <person name="Morowitz M.J."/>
            <person name="Banfield J.F."/>
        </authorList>
    </citation>
    <scope>NUCLEOTIDE SEQUENCE [LARGE SCALE GENOMIC DNA]</scope>
    <source>
        <strain evidence="1">S2_006_000_R2_64</strain>
    </source>
</reference>
<evidence type="ECO:0000313" key="2">
    <source>
        <dbReference type="Proteomes" id="UP000249739"/>
    </source>
</evidence>
<sequence>MRERLIKTTFTAGELSSDLLGRGDIRSYDNGAAKLRNVFIHPTGGVSRRSGLRYIDSAAGDGRLISFEFNTDQTYLIVLTNLRMDIYADGALVTTLIAPWNAGQVKQVVWTQSADTLLLTHPDLPPKKLTRGSGGIWALSDWIFYAKDNIVYQPYYKFADVAVTVTPSNTSGTITLTASAAVFGGEHVNTRLRVTGKEVLITTVNSPTVVTVTVIQTLPNTNATIDWEEQSFSPVRGYPVSVAFHQDRLVIGGSRDLPNRLWFSCSGDLFNFDLGGGEDDRAIEFGILSDQVNAIRGVFSGRHLQIFTSGAEWMATGDPLTPTNVQIKRQTRVGSYVSRYIPPVDVDGATLFAARNGQEIRQFMYTDLEDAYSATDVSLLSRHVIGTPADQDFDQKRRLLFVVREDGKFATLTMYRAEAVSAWTLHETNGAVKSVTVAGEIVYMLIERGGDFLIEQIDDALYLDCALAGEASAPTDTWSGLDHLEGHAVSIAADGRVEASRDVSGGQVILDEAASIVQIGLPYTHIIEPLPVSIILNAGQMRAVRLIEAAFRLKNTSALKLDVGRGLRDIPLRQFNEDEILDAAMPQVSGDIKVRAFGWERDQTKSLWRIEQDLPLPFSLLAVNMEIATND</sequence>
<organism evidence="1 2">
    <name type="scientific">Micavibrio aeruginosavorus</name>
    <dbReference type="NCBI Taxonomy" id="349221"/>
    <lineage>
        <taxon>Bacteria</taxon>
        <taxon>Pseudomonadati</taxon>
        <taxon>Bdellovibrionota</taxon>
        <taxon>Bdellovibrionia</taxon>
        <taxon>Bdellovibrionales</taxon>
        <taxon>Pseudobdellovibrionaceae</taxon>
        <taxon>Micavibrio</taxon>
    </lineage>
</organism>
<protein>
    <submittedName>
        <fullName evidence="1">Uncharacterized protein</fullName>
    </submittedName>
</protein>
<gene>
    <name evidence="1" type="ORF">DI586_02505</name>
</gene>
<accession>A0A2W5FL98</accession>
<dbReference type="Proteomes" id="UP000249739">
    <property type="component" value="Unassembled WGS sequence"/>
</dbReference>
<dbReference type="AlphaFoldDB" id="A0A2W5FL98"/>
<dbReference type="EMBL" id="QFOT01000015">
    <property type="protein sequence ID" value="PZP56785.1"/>
    <property type="molecule type" value="Genomic_DNA"/>
</dbReference>
<name>A0A2W5FL98_9BACT</name>